<protein>
    <submittedName>
        <fullName evidence="1">Uncharacterized protein</fullName>
    </submittedName>
</protein>
<evidence type="ECO:0000313" key="2">
    <source>
        <dbReference type="Proteomes" id="UP001303946"/>
    </source>
</evidence>
<proteinExistence type="predicted"/>
<dbReference type="EMBL" id="CP136336">
    <property type="protein sequence ID" value="WOB07555.1"/>
    <property type="molecule type" value="Genomic_DNA"/>
</dbReference>
<gene>
    <name evidence="1" type="ORF">RXV79_21915</name>
</gene>
<organism evidence="1 2">
    <name type="scientific">Piscinibacter gummiphilus</name>
    <dbReference type="NCBI Taxonomy" id="946333"/>
    <lineage>
        <taxon>Bacteria</taxon>
        <taxon>Pseudomonadati</taxon>
        <taxon>Pseudomonadota</taxon>
        <taxon>Betaproteobacteria</taxon>
        <taxon>Burkholderiales</taxon>
        <taxon>Sphaerotilaceae</taxon>
        <taxon>Piscinibacter</taxon>
    </lineage>
</organism>
<evidence type="ECO:0000313" key="1">
    <source>
        <dbReference type="EMBL" id="WOB07555.1"/>
    </source>
</evidence>
<dbReference type="RefSeq" id="WP_316700214.1">
    <property type="nucleotide sequence ID" value="NZ_CP136336.1"/>
</dbReference>
<sequence length="111" mass="12058">MSCHLFHPMHYLSFDISDNDEGVTTLEALASTGPAQHAAVMAEVQEVLAWAWREFPHTHGAADDGMDWDHDLQVQVEAGPDGRAWHSVTLTLTGSPRFVEAFVAAFGDPGA</sequence>
<reference evidence="1 2" key="1">
    <citation type="submission" date="2023-10" db="EMBL/GenBank/DDBJ databases">
        <title>Bacteria for the degradation of biodegradable plastic PBAT(Polybutylene adipate terephthalate).</title>
        <authorList>
            <person name="Weon H.-Y."/>
            <person name="Yeon J."/>
        </authorList>
    </citation>
    <scope>NUCLEOTIDE SEQUENCE [LARGE SCALE GENOMIC DNA]</scope>
    <source>
        <strain evidence="1 2">SBD 7-3</strain>
    </source>
</reference>
<dbReference type="Proteomes" id="UP001303946">
    <property type="component" value="Chromosome"/>
</dbReference>
<accession>A0ABZ0CRE8</accession>
<name>A0ABZ0CRE8_9BURK</name>
<keyword evidence="2" id="KW-1185">Reference proteome</keyword>